<proteinExistence type="predicted"/>
<feature type="domain" description="Nitroreductase" evidence="5">
    <location>
        <begin position="54"/>
        <end position="217"/>
    </location>
</feature>
<keyword evidence="7" id="KW-1185">Reference proteome</keyword>
<dbReference type="RefSeq" id="WP_099863840.1">
    <property type="nucleotide sequence ID" value="NZ_PEOG01000088.1"/>
</dbReference>
<dbReference type="InterPro" id="IPR012825">
    <property type="entry name" value="BluB"/>
</dbReference>
<dbReference type="Pfam" id="PF00881">
    <property type="entry name" value="Nitroreductase"/>
    <property type="match status" value="1"/>
</dbReference>
<dbReference type="Gene3D" id="3.40.109.10">
    <property type="entry name" value="NADH Oxidase"/>
    <property type="match status" value="1"/>
</dbReference>
<dbReference type="GO" id="GO:0016491">
    <property type="term" value="F:oxidoreductase activity"/>
    <property type="evidence" value="ECO:0007669"/>
    <property type="project" value="UniProtKB-KW"/>
</dbReference>
<dbReference type="InterPro" id="IPR029479">
    <property type="entry name" value="Nitroreductase"/>
</dbReference>
<dbReference type="PANTHER" id="PTHR23026:SF90">
    <property type="entry name" value="IODOTYROSINE DEIODINASE 1"/>
    <property type="match status" value="1"/>
</dbReference>
<name>A0A2G9C3K3_9BURK</name>
<reference evidence="6 7" key="1">
    <citation type="submission" date="2017-11" db="EMBL/GenBank/DDBJ databases">
        <title>Draft genome sequence of Mitsuaria sp. HWN-4.</title>
        <authorList>
            <person name="Gundlapally S.R."/>
        </authorList>
    </citation>
    <scope>NUCLEOTIDE SEQUENCE [LARGE SCALE GENOMIC DNA]</scope>
    <source>
        <strain evidence="6 7">HWN-4</strain>
    </source>
</reference>
<dbReference type="NCBIfam" id="TIGR02476">
    <property type="entry name" value="BluB"/>
    <property type="match status" value="1"/>
</dbReference>
<dbReference type="Proteomes" id="UP000231501">
    <property type="component" value="Unassembled WGS sequence"/>
</dbReference>
<accession>A0A2G9C3K3</accession>
<keyword evidence="1" id="KW-0285">Flavoprotein</keyword>
<dbReference type="InterPro" id="IPR050627">
    <property type="entry name" value="Nitroreductase/BluB"/>
</dbReference>
<dbReference type="AlphaFoldDB" id="A0A2G9C3K3"/>
<evidence type="ECO:0000256" key="4">
    <source>
        <dbReference type="SAM" id="MobiDB-lite"/>
    </source>
</evidence>
<dbReference type="InterPro" id="IPR000415">
    <property type="entry name" value="Nitroreductase-like"/>
</dbReference>
<evidence type="ECO:0000313" key="6">
    <source>
        <dbReference type="EMBL" id="PIM50958.1"/>
    </source>
</evidence>
<sequence length="249" mass="27234">MTSPSSPDSPRPSTSSATSSGTSVATSSPTSTAAPDPQHRFDEAERAAVYRAIALRRDMRHFTPSGPLPDAQLERLLQAAHAAPSVGLMQPWRFMRLSTPAWRERLLPIVEAERRRTAEVLGERGAEFLRLKVEGLRDCAELLAIVLAPDDGTVFGRLSLPREMAWCSAACAVQNLWLAARAEHLGLGWVSMFDPVALRQALALPEGAEPLGLLCLGPVPDFYEQPMLEATGWRHARPLRDMLMEPPAP</sequence>
<evidence type="ECO:0000256" key="1">
    <source>
        <dbReference type="ARBA" id="ARBA00022630"/>
    </source>
</evidence>
<organism evidence="6 7">
    <name type="scientific">Roseateles chitinivorans</name>
    <dbReference type="NCBI Taxonomy" id="2917965"/>
    <lineage>
        <taxon>Bacteria</taxon>
        <taxon>Pseudomonadati</taxon>
        <taxon>Pseudomonadota</taxon>
        <taxon>Betaproteobacteria</taxon>
        <taxon>Burkholderiales</taxon>
        <taxon>Sphaerotilaceae</taxon>
        <taxon>Roseateles</taxon>
    </lineage>
</organism>
<gene>
    <name evidence="6" type="primary">bluB</name>
    <name evidence="6" type="ORF">CS062_22300</name>
</gene>
<feature type="compositionally biased region" description="Low complexity" evidence="4">
    <location>
        <begin position="1"/>
        <end position="36"/>
    </location>
</feature>
<protein>
    <submittedName>
        <fullName evidence="6">5,6-dimethylbenzimidazole synthase</fullName>
    </submittedName>
</protein>
<dbReference type="EMBL" id="PEOG01000088">
    <property type="protein sequence ID" value="PIM50958.1"/>
    <property type="molecule type" value="Genomic_DNA"/>
</dbReference>
<evidence type="ECO:0000256" key="2">
    <source>
        <dbReference type="ARBA" id="ARBA00022643"/>
    </source>
</evidence>
<dbReference type="OrthoDB" id="9773807at2"/>
<feature type="region of interest" description="Disordered" evidence="4">
    <location>
        <begin position="1"/>
        <end position="42"/>
    </location>
</feature>
<dbReference type="SUPFAM" id="SSF55469">
    <property type="entry name" value="FMN-dependent nitroreductase-like"/>
    <property type="match status" value="1"/>
</dbReference>
<comment type="caution">
    <text evidence="6">The sequence shown here is derived from an EMBL/GenBank/DDBJ whole genome shotgun (WGS) entry which is preliminary data.</text>
</comment>
<keyword evidence="3" id="KW-0560">Oxidoreductase</keyword>
<evidence type="ECO:0000256" key="3">
    <source>
        <dbReference type="ARBA" id="ARBA00023002"/>
    </source>
</evidence>
<evidence type="ECO:0000313" key="7">
    <source>
        <dbReference type="Proteomes" id="UP000231501"/>
    </source>
</evidence>
<evidence type="ECO:0000259" key="5">
    <source>
        <dbReference type="Pfam" id="PF00881"/>
    </source>
</evidence>
<keyword evidence="2" id="KW-0288">FMN</keyword>
<dbReference type="PANTHER" id="PTHR23026">
    <property type="entry name" value="NADPH NITROREDUCTASE"/>
    <property type="match status" value="1"/>
</dbReference>